<proteinExistence type="inferred from homology"/>
<dbReference type="Pfam" id="PF00085">
    <property type="entry name" value="Thioredoxin"/>
    <property type="match status" value="1"/>
</dbReference>
<dbReference type="PROSITE" id="PS51352">
    <property type="entry name" value="THIOREDOXIN_2"/>
    <property type="match status" value="1"/>
</dbReference>
<keyword evidence="5" id="KW-0676">Redox-active center</keyword>
<comment type="similarity">
    <text evidence="1">Belongs to the thioredoxin family.</text>
</comment>
<organism evidence="8 9">
    <name type="scientific">Thiothrix lacustris</name>
    <dbReference type="NCBI Taxonomy" id="525917"/>
    <lineage>
        <taxon>Bacteria</taxon>
        <taxon>Pseudomonadati</taxon>
        <taxon>Pseudomonadota</taxon>
        <taxon>Gammaproteobacteria</taxon>
        <taxon>Thiotrichales</taxon>
        <taxon>Thiotrichaceae</taxon>
        <taxon>Thiothrix</taxon>
    </lineage>
</organism>
<feature type="domain" description="Thioredoxin" evidence="7">
    <location>
        <begin position="1"/>
        <end position="115"/>
    </location>
</feature>
<comment type="caution">
    <text evidence="8">The sequence shown here is derived from an EMBL/GenBank/DDBJ whole genome shotgun (WGS) entry which is preliminary data.</text>
</comment>
<keyword evidence="4" id="KW-1015">Disulfide bond</keyword>
<dbReference type="Pfam" id="PF14561">
    <property type="entry name" value="TPR_20"/>
    <property type="match status" value="1"/>
</dbReference>
<dbReference type="InterPro" id="IPR036249">
    <property type="entry name" value="Thioredoxin-like_sf"/>
</dbReference>
<dbReference type="Gene3D" id="3.40.30.10">
    <property type="entry name" value="Glutaredoxin"/>
    <property type="match status" value="1"/>
</dbReference>
<name>A0A1Y1QNS6_9GAMM</name>
<evidence type="ECO:0000256" key="3">
    <source>
        <dbReference type="ARBA" id="ARBA00022982"/>
    </source>
</evidence>
<evidence type="ECO:0000256" key="6">
    <source>
        <dbReference type="NCBIfam" id="TIGR01068"/>
    </source>
</evidence>
<dbReference type="GO" id="GO:0006950">
    <property type="term" value="P:response to stress"/>
    <property type="evidence" value="ECO:0007669"/>
    <property type="project" value="UniProtKB-ARBA"/>
</dbReference>
<dbReference type="GO" id="GO:0005737">
    <property type="term" value="C:cytoplasm"/>
    <property type="evidence" value="ECO:0007669"/>
    <property type="project" value="TreeGrafter"/>
</dbReference>
<sequence length="291" mass="32712">MAENATSPYIFEATAQNFQQIMDSSFQVPILVDFWADWCQPCKMLMPILAKLANEYQGGFILVKVNSDQQQQLAAQFGVRNLPTVKVIKDGRIVDEFTGVQPEAEIRKFIERYRTRKTEPYRQQALEMYNTGDIGGATQLMEQVLQHEPDFHEAAIELAGMLLQQQRAEEAEVLLQAIPADAIDNQVISQLLADVKRAKLQAQVVGVDTSALEQRLAENPDDLATMLELAKIRVAMDEIEAGLALYFAVHQKDSQFQDGAGKQGLFNTFELIGSANPLVKKYRNKLFALLY</sequence>
<evidence type="ECO:0000256" key="4">
    <source>
        <dbReference type="ARBA" id="ARBA00023157"/>
    </source>
</evidence>
<evidence type="ECO:0000313" key="9">
    <source>
        <dbReference type="Proteomes" id="UP000192491"/>
    </source>
</evidence>
<dbReference type="InterPro" id="IPR005746">
    <property type="entry name" value="Thioredoxin"/>
</dbReference>
<evidence type="ECO:0000313" key="8">
    <source>
        <dbReference type="EMBL" id="OQX10253.1"/>
    </source>
</evidence>
<protein>
    <recommendedName>
        <fullName evidence="6">Thioredoxin</fullName>
    </recommendedName>
</protein>
<dbReference type="NCBIfam" id="TIGR01068">
    <property type="entry name" value="thioredoxin"/>
    <property type="match status" value="1"/>
</dbReference>
<dbReference type="AlphaFoldDB" id="A0A1Y1QNS6"/>
<evidence type="ECO:0000259" key="7">
    <source>
        <dbReference type="PROSITE" id="PS51352"/>
    </source>
</evidence>
<dbReference type="FunFam" id="3.40.30.10:FF:000001">
    <property type="entry name" value="Thioredoxin"/>
    <property type="match status" value="1"/>
</dbReference>
<dbReference type="CDD" id="cd02956">
    <property type="entry name" value="ybbN"/>
    <property type="match status" value="1"/>
</dbReference>
<keyword evidence="3" id="KW-0249">Electron transport</keyword>
<dbReference type="SUPFAM" id="SSF48452">
    <property type="entry name" value="TPR-like"/>
    <property type="match status" value="1"/>
</dbReference>
<evidence type="ECO:0000256" key="1">
    <source>
        <dbReference type="ARBA" id="ARBA00008987"/>
    </source>
</evidence>
<dbReference type="EMBL" id="MTEJ01000118">
    <property type="protein sequence ID" value="OQX10253.1"/>
    <property type="molecule type" value="Genomic_DNA"/>
</dbReference>
<dbReference type="PRINTS" id="PR00421">
    <property type="entry name" value="THIOREDOXIN"/>
</dbReference>
<evidence type="ECO:0000256" key="5">
    <source>
        <dbReference type="ARBA" id="ARBA00023284"/>
    </source>
</evidence>
<dbReference type="SUPFAM" id="SSF52833">
    <property type="entry name" value="Thioredoxin-like"/>
    <property type="match status" value="1"/>
</dbReference>
<dbReference type="InterPro" id="IPR013766">
    <property type="entry name" value="Thioredoxin_domain"/>
</dbReference>
<dbReference type="Pfam" id="PF14559">
    <property type="entry name" value="TPR_19"/>
    <property type="match status" value="1"/>
</dbReference>
<dbReference type="Gene3D" id="1.25.40.10">
    <property type="entry name" value="Tetratricopeptide repeat domain"/>
    <property type="match status" value="2"/>
</dbReference>
<accession>A0A1Y1QNS6</accession>
<keyword evidence="2" id="KW-0813">Transport</keyword>
<gene>
    <name evidence="8" type="ORF">BWK73_20835</name>
</gene>
<dbReference type="GO" id="GO:0015035">
    <property type="term" value="F:protein-disulfide reductase activity"/>
    <property type="evidence" value="ECO:0007669"/>
    <property type="project" value="UniProtKB-UniRule"/>
</dbReference>
<dbReference type="PANTHER" id="PTHR45663:SF11">
    <property type="entry name" value="GEO12009P1"/>
    <property type="match status" value="1"/>
</dbReference>
<dbReference type="PANTHER" id="PTHR45663">
    <property type="entry name" value="GEO12009P1"/>
    <property type="match status" value="1"/>
</dbReference>
<evidence type="ECO:0000256" key="2">
    <source>
        <dbReference type="ARBA" id="ARBA00022448"/>
    </source>
</evidence>
<dbReference type="Proteomes" id="UP000192491">
    <property type="component" value="Unassembled WGS sequence"/>
</dbReference>
<dbReference type="InterPro" id="IPR011990">
    <property type="entry name" value="TPR-like_helical_dom_sf"/>
</dbReference>
<reference evidence="8 9" key="1">
    <citation type="submission" date="2017-01" db="EMBL/GenBank/DDBJ databases">
        <title>Novel large sulfur bacteria in the metagenomes of groundwater-fed chemosynthetic microbial mats in the Lake Huron basin.</title>
        <authorList>
            <person name="Sharrar A.M."/>
            <person name="Flood B.E."/>
            <person name="Bailey J.V."/>
            <person name="Jones D.S."/>
            <person name="Biddanda B."/>
            <person name="Ruberg S.A."/>
            <person name="Marcus D.N."/>
            <person name="Dick G.J."/>
        </authorList>
    </citation>
    <scope>NUCLEOTIDE SEQUENCE [LARGE SCALE GENOMIC DNA]</scope>
    <source>
        <strain evidence="8">A8</strain>
    </source>
</reference>